<keyword evidence="4" id="KW-0732">Signal</keyword>
<protein>
    <submittedName>
        <fullName evidence="9">SGNH hydrolase-like domain-containing protein, acetyltransferase AlgX</fullName>
    </submittedName>
</protein>
<evidence type="ECO:0000256" key="2">
    <source>
        <dbReference type="ARBA" id="ARBA00005182"/>
    </source>
</evidence>
<evidence type="ECO:0000256" key="3">
    <source>
        <dbReference type="ARBA" id="ARBA00022679"/>
    </source>
</evidence>
<evidence type="ECO:0000256" key="7">
    <source>
        <dbReference type="SAM" id="Coils"/>
    </source>
</evidence>
<feature type="domain" description="AlgX/AlgJ SGNH hydrolase-like" evidence="8">
    <location>
        <begin position="407"/>
        <end position="513"/>
    </location>
</feature>
<dbReference type="GO" id="GO:0042597">
    <property type="term" value="C:periplasmic space"/>
    <property type="evidence" value="ECO:0007669"/>
    <property type="project" value="UniProtKB-SubCell"/>
</dbReference>
<dbReference type="GO" id="GO:0042121">
    <property type="term" value="P:alginic acid biosynthetic process"/>
    <property type="evidence" value="ECO:0007669"/>
    <property type="project" value="UniProtKB-UniPathway"/>
</dbReference>
<evidence type="ECO:0000256" key="5">
    <source>
        <dbReference type="ARBA" id="ARBA00022764"/>
    </source>
</evidence>
<keyword evidence="3 9" id="KW-0808">Transferase</keyword>
<dbReference type="RefSeq" id="WP_096330200.1">
    <property type="nucleotide sequence ID" value="NZ_FOMX01000004.1"/>
</dbReference>
<evidence type="ECO:0000256" key="6">
    <source>
        <dbReference type="ARBA" id="ARBA00022841"/>
    </source>
</evidence>
<keyword evidence="7" id="KW-0175">Coiled coil</keyword>
<proteinExistence type="predicted"/>
<dbReference type="Proteomes" id="UP000199400">
    <property type="component" value="Unassembled WGS sequence"/>
</dbReference>
<evidence type="ECO:0000259" key="8">
    <source>
        <dbReference type="Pfam" id="PF16822"/>
    </source>
</evidence>
<name>A0A1I1V7B6_9BACT</name>
<sequence length="775" mass="84009">MAQRAEPPSPTPRRRGLRALSITVQLLFGLGLGAALTEVAFSVRNGGAFPHVNFYVADPELGVRLEPGATMEFQLKPNPATTIHVNSRGYRGDEWPAPGGDEVLVVGDSQVFGLGVDDDRTFSAQLAQLSGRPVINGGVPTYGPMEYLAVARELLAERRSKTVVVVLNFVNDPFEIDRPNRERHAVWDGWAVRSETAPTSVTQFPGRKWLFSRSHAFYTLRRWLHARGSVKIPEDSELGSPVDVGTPSEGGLDDLVLASRTARAAADAEHQTAVAALTTSRTRLDAVDKQLVEQRETIDRKLAAASEDGKLGSFQLEVARGRPGDIVREDYGESSRSIQVTASLIRQAAKLRNDHLAAQLKKEEKAGKTELKDLVKAEADLVAEQQRLRKEIAAGVPPPSRPPSRFHEYLQQFKAMCDEYGAELVVVALPIDVQVDPGEWAKYNVNDAPDMQDSLILLEDLVADAEALGLRALDVTAALRSAQPGAFLDHDIHMTAKGHAAFAVALADRLKTPLAAPLQAPQPGLPPGRSFVPTAAEWASAPEVKVVGSTALGCSTQIEREWLRVQCRRRSATEGFGGVVVREGATPATMAMRTPDGLSLVTPLTVGEPLTARFSWKKEVHDLQIRWPAGADGKAKFAGEFVKAEPAMLPTDAAAEAAIAGLCACHKLTRKEQLCPQNGKLLDEYEQDVYDCKEVCSDLWGDPSLIAACTLQYPEEKDCAARLACAQNDPLFAPTCPEGQVHAFASNHCRTPCDEDHPCEGGRRCMPWHGGGVCL</sequence>
<evidence type="ECO:0000313" key="9">
    <source>
        <dbReference type="EMBL" id="SFD76260.1"/>
    </source>
</evidence>
<feature type="coiled-coil region" evidence="7">
    <location>
        <begin position="346"/>
        <end position="391"/>
    </location>
</feature>
<dbReference type="UniPathway" id="UPA00286"/>
<comment type="pathway">
    <text evidence="2">Glycan biosynthesis; alginate biosynthesis.</text>
</comment>
<evidence type="ECO:0000256" key="1">
    <source>
        <dbReference type="ARBA" id="ARBA00004418"/>
    </source>
</evidence>
<evidence type="ECO:0000313" key="10">
    <source>
        <dbReference type="Proteomes" id="UP000199400"/>
    </source>
</evidence>
<keyword evidence="9" id="KW-0378">Hydrolase</keyword>
<organism evidence="9 10">
    <name type="scientific">Nannocystis exedens</name>
    <dbReference type="NCBI Taxonomy" id="54"/>
    <lineage>
        <taxon>Bacteria</taxon>
        <taxon>Pseudomonadati</taxon>
        <taxon>Myxococcota</taxon>
        <taxon>Polyangia</taxon>
        <taxon>Nannocystales</taxon>
        <taxon>Nannocystaceae</taxon>
        <taxon>Nannocystis</taxon>
    </lineage>
</organism>
<dbReference type="Pfam" id="PF16822">
    <property type="entry name" value="ALGX"/>
    <property type="match status" value="1"/>
</dbReference>
<keyword evidence="6" id="KW-0016">Alginate biosynthesis</keyword>
<dbReference type="InterPro" id="IPR031811">
    <property type="entry name" value="ALGX/ALGJ_SGNH-like"/>
</dbReference>
<dbReference type="AlphaFoldDB" id="A0A1I1V7B6"/>
<dbReference type="GO" id="GO:0016740">
    <property type="term" value="F:transferase activity"/>
    <property type="evidence" value="ECO:0007669"/>
    <property type="project" value="UniProtKB-KW"/>
</dbReference>
<dbReference type="OrthoDB" id="5496545at2"/>
<evidence type="ECO:0000256" key="4">
    <source>
        <dbReference type="ARBA" id="ARBA00022729"/>
    </source>
</evidence>
<keyword evidence="10" id="KW-1185">Reference proteome</keyword>
<accession>A0A1I1V7B6</accession>
<dbReference type="EMBL" id="FOMX01000004">
    <property type="protein sequence ID" value="SFD76260.1"/>
    <property type="molecule type" value="Genomic_DNA"/>
</dbReference>
<reference evidence="10" key="1">
    <citation type="submission" date="2016-10" db="EMBL/GenBank/DDBJ databases">
        <authorList>
            <person name="Varghese N."/>
            <person name="Submissions S."/>
        </authorList>
    </citation>
    <scope>NUCLEOTIDE SEQUENCE [LARGE SCALE GENOMIC DNA]</scope>
    <source>
        <strain evidence="10">ATCC 25963</strain>
    </source>
</reference>
<keyword evidence="5" id="KW-0574">Periplasm</keyword>
<dbReference type="GO" id="GO:0016787">
    <property type="term" value="F:hydrolase activity"/>
    <property type="evidence" value="ECO:0007669"/>
    <property type="project" value="UniProtKB-KW"/>
</dbReference>
<gene>
    <name evidence="9" type="ORF">SAMN02745121_01438</name>
</gene>
<comment type="subcellular location">
    <subcellularLocation>
        <location evidence="1">Periplasm</location>
    </subcellularLocation>
</comment>
<dbReference type="SUPFAM" id="SSF52266">
    <property type="entry name" value="SGNH hydrolase"/>
    <property type="match status" value="1"/>
</dbReference>